<reference evidence="5" key="1">
    <citation type="submission" date="2021-01" db="EMBL/GenBank/DDBJ databases">
        <authorList>
            <person name="Kaushik A."/>
        </authorList>
    </citation>
    <scope>NUCLEOTIDE SEQUENCE</scope>
    <source>
        <strain evidence="5">AG6-10EEA</strain>
    </source>
</reference>
<dbReference type="InterPro" id="IPR003439">
    <property type="entry name" value="ABC_transporter-like_ATP-bd"/>
</dbReference>
<evidence type="ECO:0000313" key="5">
    <source>
        <dbReference type="EMBL" id="CAE6428049.1"/>
    </source>
</evidence>
<dbReference type="PROSITE" id="PS50893">
    <property type="entry name" value="ABC_TRANSPORTER_2"/>
    <property type="match status" value="1"/>
</dbReference>
<dbReference type="InterPro" id="IPR027417">
    <property type="entry name" value="P-loop_NTPase"/>
</dbReference>
<dbReference type="EMBL" id="CAJMXA010000371">
    <property type="protein sequence ID" value="CAE6428049.1"/>
    <property type="molecule type" value="Genomic_DNA"/>
</dbReference>
<organism evidence="5 6">
    <name type="scientific">Rhizoctonia solani</name>
    <dbReference type="NCBI Taxonomy" id="456999"/>
    <lineage>
        <taxon>Eukaryota</taxon>
        <taxon>Fungi</taxon>
        <taxon>Dikarya</taxon>
        <taxon>Basidiomycota</taxon>
        <taxon>Agaricomycotina</taxon>
        <taxon>Agaricomycetes</taxon>
        <taxon>Cantharellales</taxon>
        <taxon>Ceratobasidiaceae</taxon>
        <taxon>Rhizoctonia</taxon>
    </lineage>
</organism>
<dbReference type="PANTHER" id="PTHR43119">
    <property type="entry name" value="ABC TRANSPORT PROTEIN ATP-BINDING COMPONENT-RELATED"/>
    <property type="match status" value="1"/>
</dbReference>
<dbReference type="InterPro" id="IPR003593">
    <property type="entry name" value="AAA+_ATPase"/>
</dbReference>
<dbReference type="Pfam" id="PF00005">
    <property type="entry name" value="ABC_tran"/>
    <property type="match status" value="1"/>
</dbReference>
<dbReference type="InterPro" id="IPR017871">
    <property type="entry name" value="ABC_transporter-like_CS"/>
</dbReference>
<dbReference type="Proteomes" id="UP000663853">
    <property type="component" value="Unassembled WGS sequence"/>
</dbReference>
<feature type="compositionally biased region" description="Basic residues" evidence="3">
    <location>
        <begin position="36"/>
        <end position="49"/>
    </location>
</feature>
<dbReference type="SUPFAM" id="SSF52540">
    <property type="entry name" value="P-loop containing nucleoside triphosphate hydrolases"/>
    <property type="match status" value="1"/>
</dbReference>
<feature type="region of interest" description="Disordered" evidence="3">
    <location>
        <begin position="376"/>
        <end position="406"/>
    </location>
</feature>
<evidence type="ECO:0000256" key="2">
    <source>
        <dbReference type="ARBA" id="ARBA00022840"/>
    </source>
</evidence>
<dbReference type="Gene3D" id="3.40.50.300">
    <property type="entry name" value="P-loop containing nucleotide triphosphate hydrolases"/>
    <property type="match status" value="1"/>
</dbReference>
<comment type="caution">
    <text evidence="5">The sequence shown here is derived from an EMBL/GenBank/DDBJ whole genome shotgun (WGS) entry which is preliminary data.</text>
</comment>
<dbReference type="CDD" id="cd00267">
    <property type="entry name" value="ABC_ATPase"/>
    <property type="match status" value="1"/>
</dbReference>
<protein>
    <recommendedName>
        <fullName evidence="4">ABC transporter domain-containing protein</fullName>
    </recommendedName>
</protein>
<feature type="compositionally biased region" description="Low complexity" evidence="3">
    <location>
        <begin position="50"/>
        <end position="64"/>
    </location>
</feature>
<evidence type="ECO:0000259" key="4">
    <source>
        <dbReference type="PROSITE" id="PS50893"/>
    </source>
</evidence>
<feature type="domain" description="ABC transporter" evidence="4">
    <location>
        <begin position="274"/>
        <end position="518"/>
    </location>
</feature>
<dbReference type="PROSITE" id="PS00211">
    <property type="entry name" value="ABC_TRANSPORTER_1"/>
    <property type="match status" value="1"/>
</dbReference>
<gene>
    <name evidence="5" type="ORF">RDB_LOCUS20468</name>
</gene>
<accession>A0A8H2XL43</accession>
<keyword evidence="1" id="KW-0547">Nucleotide-binding</keyword>
<feature type="non-terminal residue" evidence="5">
    <location>
        <position position="1"/>
    </location>
</feature>
<dbReference type="SMART" id="SM00382">
    <property type="entry name" value="AAA"/>
    <property type="match status" value="1"/>
</dbReference>
<evidence type="ECO:0000256" key="1">
    <source>
        <dbReference type="ARBA" id="ARBA00022741"/>
    </source>
</evidence>
<evidence type="ECO:0000256" key="3">
    <source>
        <dbReference type="SAM" id="MobiDB-lite"/>
    </source>
</evidence>
<dbReference type="GO" id="GO:0005524">
    <property type="term" value="F:ATP binding"/>
    <property type="evidence" value="ECO:0007669"/>
    <property type="project" value="UniProtKB-KW"/>
</dbReference>
<feature type="compositionally biased region" description="Polar residues" evidence="3">
    <location>
        <begin position="10"/>
        <end position="24"/>
    </location>
</feature>
<dbReference type="PANTHER" id="PTHR43119:SF1">
    <property type="entry name" value="ABC TRANSPORTER DOMAIN-CONTAINING PROTEIN"/>
    <property type="match status" value="1"/>
</dbReference>
<sequence>MSRSKPNKSAKPQNGSRKSGSRVANNAPPKSTIPKSQKKARRKQLKKLQKLQQTSQNPQQSQQTKRPKRVQPVQPARAIQPVQPAHQPKQPEQPKQPKQPEQSNFVHHRAYLKAFFAKYPSFSYDSSRPVMSEFYHMCDHFRWERGDEEREEARDYFKDALVQEFNTIYGTDHNSLVAWQSLCRVLNLDVIPGELEACRQLVKSMHVNIVDLVDTRATQAPVTHFPSEAALSSYTISTGKYFPKESAYAGGLLSLTSSQACQDLPLTMTSQPLLSAKNLGVLKDKDTPIFSDVSFDLHEGDILVLQGRSGGGKSTILKALAHLNVYQGDVKLHGEPPSKYGIPAYRTRVLYVPQRPSMLPSTPRHFLTTINGFSSRASHKEKAQSPTYGAASSEHDDDRTQFGSGPQDPFQIAKEWGLADDVWDRGWVTLSGGEAQRVLLAIAAGLRGTEVLLLDEPTSALDGETSAFVEKTLTELPKSAASVKAIVWITHSREQSERVGTRWINVTGHGIEESDSSE</sequence>
<dbReference type="AlphaFoldDB" id="A0A8H2XL43"/>
<dbReference type="GO" id="GO:0016887">
    <property type="term" value="F:ATP hydrolysis activity"/>
    <property type="evidence" value="ECO:0007669"/>
    <property type="project" value="InterPro"/>
</dbReference>
<name>A0A8H2XL43_9AGAM</name>
<proteinExistence type="predicted"/>
<feature type="region of interest" description="Disordered" evidence="3">
    <location>
        <begin position="1"/>
        <end position="103"/>
    </location>
</feature>
<evidence type="ECO:0000313" key="6">
    <source>
        <dbReference type="Proteomes" id="UP000663853"/>
    </source>
</evidence>
<keyword evidence="2" id="KW-0067">ATP-binding</keyword>